<organism evidence="8 9">
    <name type="scientific">Allosediminivita pacifica</name>
    <dbReference type="NCBI Taxonomy" id="1267769"/>
    <lineage>
        <taxon>Bacteria</taxon>
        <taxon>Pseudomonadati</taxon>
        <taxon>Pseudomonadota</taxon>
        <taxon>Alphaproteobacteria</taxon>
        <taxon>Rhodobacterales</taxon>
        <taxon>Paracoccaceae</taxon>
        <taxon>Allosediminivita</taxon>
    </lineage>
</organism>
<evidence type="ECO:0000256" key="6">
    <source>
        <dbReference type="SAM" id="SignalP"/>
    </source>
</evidence>
<reference evidence="8 9" key="1">
    <citation type="submission" date="2018-04" db="EMBL/GenBank/DDBJ databases">
        <title>Genomic Encyclopedia of Archaeal and Bacterial Type Strains, Phase II (KMG-II): from individual species to whole genera.</title>
        <authorList>
            <person name="Goeker M."/>
        </authorList>
    </citation>
    <scope>NUCLEOTIDE SEQUENCE [LARGE SCALE GENOMIC DNA]</scope>
    <source>
        <strain evidence="8 9">DSM 29329</strain>
    </source>
</reference>
<dbReference type="CDD" id="cd07185">
    <property type="entry name" value="OmpA_C-like"/>
    <property type="match status" value="1"/>
</dbReference>
<dbReference type="Proteomes" id="UP000244069">
    <property type="component" value="Unassembled WGS sequence"/>
</dbReference>
<name>A0A2T6AJ87_9RHOB</name>
<feature type="signal peptide" evidence="6">
    <location>
        <begin position="1"/>
        <end position="18"/>
    </location>
</feature>
<dbReference type="InterPro" id="IPR036737">
    <property type="entry name" value="OmpA-like_sf"/>
</dbReference>
<dbReference type="GO" id="GO:0009279">
    <property type="term" value="C:cell outer membrane"/>
    <property type="evidence" value="ECO:0007669"/>
    <property type="project" value="UniProtKB-SubCell"/>
</dbReference>
<evidence type="ECO:0000256" key="1">
    <source>
        <dbReference type="ARBA" id="ARBA00004442"/>
    </source>
</evidence>
<dbReference type="PROSITE" id="PS51257">
    <property type="entry name" value="PROKAR_LIPOPROTEIN"/>
    <property type="match status" value="1"/>
</dbReference>
<accession>A0A2T6AJ87</accession>
<dbReference type="PRINTS" id="PR01021">
    <property type="entry name" value="OMPADOMAIN"/>
</dbReference>
<dbReference type="PROSITE" id="PS51123">
    <property type="entry name" value="OMPA_2"/>
    <property type="match status" value="1"/>
</dbReference>
<evidence type="ECO:0000259" key="7">
    <source>
        <dbReference type="PROSITE" id="PS51123"/>
    </source>
</evidence>
<evidence type="ECO:0000256" key="4">
    <source>
        <dbReference type="PROSITE-ProRule" id="PRU00473"/>
    </source>
</evidence>
<feature type="compositionally biased region" description="Acidic residues" evidence="5">
    <location>
        <begin position="603"/>
        <end position="646"/>
    </location>
</feature>
<sequence length="662" mass="69852">MRLSSLLPTIGVFTAAGAACAVAAVFSVRTVESVSREDVLAELRASGYDWAEVDTEGLQVYLIGTAPDEATRFEALSAAGRVVDAARVIDNMQVEEADTVEAPRFSIELLRNDAGISAIGLIPAESNRAALMEHFSNMAGGAEVTDLLDAADFPAPEGWEDSLDFATRVLEELPRSKISVEAGRVAVKAMTETPAARTKLEADLARRAPDDVQLALDITAPRPVISPFALRFRIDGDGARFDSCSADTEESRDRILRAAAEAGAEGQLSCTLGLGVPSSEWGEAAALAISKLDQLGAGTVTFSNADVTLQAVQGTAQDRFDRIVGELENQLPEVFALTAVLPEPPQEDAAEGPKEFTATLSPEGEVQLRGVVPGAAARETTDSYARAAFGSESVFTATRIEEELPQGWAVRVLAGLESLAQLERGNVTVRPDSVAVSGVTGSTEASAVIASLLAEKLGEDGDFDIDVRYDERLDPLLGIPTPEECVAQINDMVAAQKINFEPGSATLDASAKEVLDDIATLLNTCGEIPLEIGGHTDSQGREVMNQQLSQDRAQAVLEALQMRQVLVAPFTVTGYGESTPIADNGTAAGREENRRIEFRLLETEEDSDEEEATEAGDEASADEDAPAQDAAAEDTSEDAGTAEDGDAPAGDAPVEGTEDEQN</sequence>
<dbReference type="PANTHER" id="PTHR30329:SF21">
    <property type="entry name" value="LIPOPROTEIN YIAD-RELATED"/>
    <property type="match status" value="1"/>
</dbReference>
<feature type="domain" description="OmpA-like" evidence="7">
    <location>
        <begin position="487"/>
        <end position="604"/>
    </location>
</feature>
<keyword evidence="6" id="KW-0732">Signal</keyword>
<evidence type="ECO:0000313" key="9">
    <source>
        <dbReference type="Proteomes" id="UP000244069"/>
    </source>
</evidence>
<feature type="chain" id="PRO_5015530926" evidence="6">
    <location>
        <begin position="19"/>
        <end position="662"/>
    </location>
</feature>
<evidence type="ECO:0000313" key="8">
    <source>
        <dbReference type="EMBL" id="PTX43826.1"/>
    </source>
</evidence>
<gene>
    <name evidence="8" type="ORF">C8N44_12438</name>
</gene>
<dbReference type="AlphaFoldDB" id="A0A2T6AJ87"/>
<dbReference type="InterPro" id="IPR006664">
    <property type="entry name" value="OMP_bac"/>
</dbReference>
<keyword evidence="2 4" id="KW-0472">Membrane</keyword>
<proteinExistence type="predicted"/>
<comment type="subcellular location">
    <subcellularLocation>
        <location evidence="1">Cell outer membrane</location>
    </subcellularLocation>
</comment>
<feature type="region of interest" description="Disordered" evidence="5">
    <location>
        <begin position="600"/>
        <end position="662"/>
    </location>
</feature>
<protein>
    <submittedName>
        <fullName evidence="8">OOP family OmpA-OmpF porin</fullName>
    </submittedName>
</protein>
<keyword evidence="3" id="KW-0998">Cell outer membrane</keyword>
<dbReference type="InterPro" id="IPR006665">
    <property type="entry name" value="OmpA-like"/>
</dbReference>
<dbReference type="Gene3D" id="3.40.1520.20">
    <property type="match status" value="2"/>
</dbReference>
<dbReference type="Pfam" id="PF00691">
    <property type="entry name" value="OmpA"/>
    <property type="match status" value="1"/>
</dbReference>
<dbReference type="InterPro" id="IPR050330">
    <property type="entry name" value="Bact_OuterMem_StrucFunc"/>
</dbReference>
<dbReference type="Gene3D" id="3.30.1330.60">
    <property type="entry name" value="OmpA-like domain"/>
    <property type="match status" value="1"/>
</dbReference>
<evidence type="ECO:0000256" key="3">
    <source>
        <dbReference type="ARBA" id="ARBA00023237"/>
    </source>
</evidence>
<dbReference type="SUPFAM" id="SSF103088">
    <property type="entry name" value="OmpA-like"/>
    <property type="match status" value="1"/>
</dbReference>
<keyword evidence="9" id="KW-1185">Reference proteome</keyword>
<evidence type="ECO:0000256" key="2">
    <source>
        <dbReference type="ARBA" id="ARBA00023136"/>
    </source>
</evidence>
<dbReference type="EMBL" id="QBKN01000024">
    <property type="protein sequence ID" value="PTX43826.1"/>
    <property type="molecule type" value="Genomic_DNA"/>
</dbReference>
<evidence type="ECO:0000256" key="5">
    <source>
        <dbReference type="SAM" id="MobiDB-lite"/>
    </source>
</evidence>
<dbReference type="PANTHER" id="PTHR30329">
    <property type="entry name" value="STATOR ELEMENT OF FLAGELLAR MOTOR COMPLEX"/>
    <property type="match status" value="1"/>
</dbReference>
<comment type="caution">
    <text evidence="8">The sequence shown here is derived from an EMBL/GenBank/DDBJ whole genome shotgun (WGS) entry which is preliminary data.</text>
</comment>
<dbReference type="OrthoDB" id="5525824at2"/>
<dbReference type="RefSeq" id="WP_107977981.1">
    <property type="nucleotide sequence ID" value="NZ_BMEZ01000024.1"/>
</dbReference>